<keyword evidence="12" id="KW-1185">Reference proteome</keyword>
<protein>
    <recommendedName>
        <fullName evidence="9">Methylenetetrahydrofolate reductase</fullName>
    </recommendedName>
</protein>
<evidence type="ECO:0000256" key="1">
    <source>
        <dbReference type="ARBA" id="ARBA00001974"/>
    </source>
</evidence>
<keyword evidence="5 9" id="KW-0274">FAD</keyword>
<keyword evidence="6 9" id="KW-0560">Oxidoreductase</keyword>
<evidence type="ECO:0000256" key="6">
    <source>
        <dbReference type="ARBA" id="ARBA00023002"/>
    </source>
</evidence>
<evidence type="ECO:0000256" key="9">
    <source>
        <dbReference type="RuleBase" id="RU003862"/>
    </source>
</evidence>
<evidence type="ECO:0000256" key="5">
    <source>
        <dbReference type="ARBA" id="ARBA00022827"/>
    </source>
</evidence>
<evidence type="ECO:0000259" key="10">
    <source>
        <dbReference type="Pfam" id="PF12225"/>
    </source>
</evidence>
<evidence type="ECO:0000313" key="11">
    <source>
        <dbReference type="EMBL" id="WRQ85865.1"/>
    </source>
</evidence>
<dbReference type="PANTHER" id="PTHR45754">
    <property type="entry name" value="METHYLENETETRAHYDROFOLATE REDUCTASE"/>
    <property type="match status" value="1"/>
</dbReference>
<comment type="catalytic activity">
    <reaction evidence="8">
        <text>(6S)-5-methyl-5,6,7,8-tetrahydrofolate + NAD(+) = (6R)-5,10-methylene-5,6,7,8-tetrahydrofolate + NADH + H(+)</text>
        <dbReference type="Rhea" id="RHEA:19821"/>
        <dbReference type="ChEBI" id="CHEBI:15378"/>
        <dbReference type="ChEBI" id="CHEBI:15636"/>
        <dbReference type="ChEBI" id="CHEBI:18608"/>
        <dbReference type="ChEBI" id="CHEBI:57540"/>
        <dbReference type="ChEBI" id="CHEBI:57945"/>
        <dbReference type="EC" id="1.5.1.54"/>
    </reaction>
    <physiologicalReaction direction="right-to-left" evidence="8">
        <dbReference type="Rhea" id="RHEA:19823"/>
    </physiologicalReaction>
</comment>
<dbReference type="EMBL" id="CP139781">
    <property type="protein sequence ID" value="WRQ85865.1"/>
    <property type="molecule type" value="Genomic_DNA"/>
</dbReference>
<dbReference type="Proteomes" id="UP000738431">
    <property type="component" value="Chromosome"/>
</dbReference>
<comment type="pathway">
    <text evidence="7">Amino-acid biosynthesis; L-methionine biosynthesis via de novo pathway.</text>
</comment>
<evidence type="ECO:0000256" key="2">
    <source>
        <dbReference type="ARBA" id="ARBA00004777"/>
    </source>
</evidence>
<dbReference type="InterPro" id="IPR029041">
    <property type="entry name" value="FAD-linked_oxidoreductase-like"/>
</dbReference>
<dbReference type="RefSeq" id="WP_221032683.1">
    <property type="nucleotide sequence ID" value="NZ_CP139781.1"/>
</dbReference>
<evidence type="ECO:0000256" key="7">
    <source>
        <dbReference type="ARBA" id="ARBA00034478"/>
    </source>
</evidence>
<dbReference type="InterPro" id="IPR003171">
    <property type="entry name" value="Mehydrof_redctse-like"/>
</dbReference>
<dbReference type="InterPro" id="IPR022026">
    <property type="entry name" value="DUF5981"/>
</dbReference>
<reference evidence="11 12" key="1">
    <citation type="submission" date="2021-08" db="EMBL/GenBank/DDBJ databases">
        <authorList>
            <person name="Zhang D."/>
            <person name="Zhang A."/>
            <person name="Wang L."/>
        </authorList>
    </citation>
    <scope>NUCLEOTIDE SEQUENCE [LARGE SCALE GENOMIC DNA]</scope>
    <source>
        <strain evidence="11 12">WL0086</strain>
    </source>
</reference>
<organism evidence="11 12">
    <name type="scientific">Actomonas aquatica</name>
    <dbReference type="NCBI Taxonomy" id="2866162"/>
    <lineage>
        <taxon>Bacteria</taxon>
        <taxon>Pseudomonadati</taxon>
        <taxon>Verrucomicrobiota</taxon>
        <taxon>Opitutia</taxon>
        <taxon>Opitutales</taxon>
        <taxon>Opitutaceae</taxon>
        <taxon>Actomonas</taxon>
    </lineage>
</organism>
<proteinExistence type="inferred from homology"/>
<comment type="cofactor">
    <cofactor evidence="1 9">
        <name>FAD</name>
        <dbReference type="ChEBI" id="CHEBI:57692"/>
    </cofactor>
</comment>
<comment type="pathway">
    <text evidence="2 9">One-carbon metabolism; tetrahydrofolate interconversion.</text>
</comment>
<dbReference type="Pfam" id="PF12225">
    <property type="entry name" value="DUF5981"/>
    <property type="match status" value="1"/>
</dbReference>
<comment type="similarity">
    <text evidence="3 9">Belongs to the methylenetetrahydrofolate reductase family.</text>
</comment>
<reference evidence="11 12" key="2">
    <citation type="submission" date="2023-12" db="EMBL/GenBank/DDBJ databases">
        <title>Description of an unclassified Opitutus bacterium of Verrucomicrobiota.</title>
        <authorList>
            <person name="Zhang D.-F."/>
        </authorList>
    </citation>
    <scope>NUCLEOTIDE SEQUENCE [LARGE SCALE GENOMIC DNA]</scope>
    <source>
        <strain evidence="11 12">WL0086</strain>
    </source>
</reference>
<dbReference type="Gene3D" id="3.20.20.220">
    <property type="match status" value="1"/>
</dbReference>
<evidence type="ECO:0000313" key="12">
    <source>
        <dbReference type="Proteomes" id="UP000738431"/>
    </source>
</evidence>
<evidence type="ECO:0000256" key="4">
    <source>
        <dbReference type="ARBA" id="ARBA00022630"/>
    </source>
</evidence>
<dbReference type="SUPFAM" id="SSF51730">
    <property type="entry name" value="FAD-linked oxidoreductase"/>
    <property type="match status" value="1"/>
</dbReference>
<sequence length="516" mass="56785">MLTLRQRLAQDDRFLLGCELVSVRGSMAERNAVKTRGFANDLVAAEHIDWVSITDNAGGNPQLAPTALGKPLLYAGKEVVIHLTCKDLNRNGLESEAWLLNSEGFHNILAMTGDYPISGNAGTAKPVFDIDSVGLISLLSKMNQGLDPHPDRSGKARPKFEPTAFLIGAVTSNFKLREGELMPQYAKLAAKLNAGAHFIINQIGFDARKMSEQRAYMQCNGMADTPLIGNVYLLNRTVARMFNEMRIPGVVVSDELREICERQGASPDKGRAFFRELAAKQLAIYRGLGYRGGYIGGVHNMAAVQAILDIEKTFAPDDWKQFAREFQYSRPHEFFFYGRTPDGLCDPTTRGEPDPHPTKHVTLTYQLSKFSHATMFTPGKLLNDLGAKVCAKSANPRQGPAIMRWVEHLSKSALFSCKDCGDCSLPEIGYLCPESQCAKNQRNGPCGGTRGGRCEVDGYGDCIWLRAYERAKADGTESELLAHAPVIQDQSLRGTSAWANSWLGRDHTSPKQPEPS</sequence>
<evidence type="ECO:0000256" key="8">
    <source>
        <dbReference type="ARBA" id="ARBA00048628"/>
    </source>
</evidence>
<feature type="domain" description="Methylene-tetrahydrofolate reductase C-terminal-like" evidence="10">
    <location>
        <begin position="406"/>
        <end position="484"/>
    </location>
</feature>
<name>A0ABZ1C3C2_9BACT</name>
<dbReference type="PANTHER" id="PTHR45754:SF3">
    <property type="entry name" value="METHYLENETETRAHYDROFOLATE REDUCTASE (NADPH)"/>
    <property type="match status" value="1"/>
</dbReference>
<accession>A0ABZ1C3C2</accession>
<gene>
    <name evidence="11" type="ORF">K1X11_013715</name>
</gene>
<evidence type="ECO:0000256" key="3">
    <source>
        <dbReference type="ARBA" id="ARBA00006743"/>
    </source>
</evidence>
<keyword evidence="4 9" id="KW-0285">Flavoprotein</keyword>
<dbReference type="Pfam" id="PF02219">
    <property type="entry name" value="MTHFR"/>
    <property type="match status" value="1"/>
</dbReference>